<sequence length="50" mass="5623">MLEICLCLHGIQEVLHCQLDHWFDLLQLDNVGMKASVWGSCCLLCCGENS</sequence>
<proteinExistence type="predicted"/>
<accession>A0A0E9PQE5</accession>
<dbReference type="AlphaFoldDB" id="A0A0E9PQE5"/>
<organism evidence="1">
    <name type="scientific">Anguilla anguilla</name>
    <name type="common">European freshwater eel</name>
    <name type="synonym">Muraena anguilla</name>
    <dbReference type="NCBI Taxonomy" id="7936"/>
    <lineage>
        <taxon>Eukaryota</taxon>
        <taxon>Metazoa</taxon>
        <taxon>Chordata</taxon>
        <taxon>Craniata</taxon>
        <taxon>Vertebrata</taxon>
        <taxon>Euteleostomi</taxon>
        <taxon>Actinopterygii</taxon>
        <taxon>Neopterygii</taxon>
        <taxon>Teleostei</taxon>
        <taxon>Anguilliformes</taxon>
        <taxon>Anguillidae</taxon>
        <taxon>Anguilla</taxon>
    </lineage>
</organism>
<protein>
    <submittedName>
        <fullName evidence="1">Uncharacterized protein</fullName>
    </submittedName>
</protein>
<dbReference type="EMBL" id="GBXM01101731">
    <property type="protein sequence ID" value="JAH06846.1"/>
    <property type="molecule type" value="Transcribed_RNA"/>
</dbReference>
<name>A0A0E9PQE5_ANGAN</name>
<reference evidence="1" key="2">
    <citation type="journal article" date="2015" name="Fish Shellfish Immunol.">
        <title>Early steps in the European eel (Anguilla anguilla)-Vibrio vulnificus interaction in the gills: Role of the RtxA13 toxin.</title>
        <authorList>
            <person name="Callol A."/>
            <person name="Pajuelo D."/>
            <person name="Ebbesson L."/>
            <person name="Teles M."/>
            <person name="MacKenzie S."/>
            <person name="Amaro C."/>
        </authorList>
    </citation>
    <scope>NUCLEOTIDE SEQUENCE</scope>
</reference>
<evidence type="ECO:0000313" key="1">
    <source>
        <dbReference type="EMBL" id="JAH06846.1"/>
    </source>
</evidence>
<reference evidence="1" key="1">
    <citation type="submission" date="2014-11" db="EMBL/GenBank/DDBJ databases">
        <authorList>
            <person name="Amaro Gonzalez C."/>
        </authorList>
    </citation>
    <scope>NUCLEOTIDE SEQUENCE</scope>
</reference>